<dbReference type="RefSeq" id="WP_044183755.1">
    <property type="nucleotide sequence ID" value="NZ_JMCB01000002.1"/>
</dbReference>
<comment type="pathway">
    <text evidence="5">Nucleotide-sugar biosynthesis; CMP-3-deoxy-D-manno-octulosonate biosynthesis; CMP-3-deoxy-D-manno-octulosonate from 3-deoxy-D-manno-octulosonate and CTP: step 1/1.</text>
</comment>
<gene>
    <name evidence="5" type="primary">kdsB</name>
    <name evidence="6" type="ORF">DB31_3715</name>
</gene>
<organism evidence="6 7">
    <name type="scientific">Hyalangium minutum</name>
    <dbReference type="NCBI Taxonomy" id="394096"/>
    <lineage>
        <taxon>Bacteria</taxon>
        <taxon>Pseudomonadati</taxon>
        <taxon>Myxococcota</taxon>
        <taxon>Myxococcia</taxon>
        <taxon>Myxococcales</taxon>
        <taxon>Cystobacterineae</taxon>
        <taxon>Archangiaceae</taxon>
        <taxon>Hyalangium</taxon>
    </lineage>
</organism>
<dbReference type="Pfam" id="PF02348">
    <property type="entry name" value="CTP_transf_3"/>
    <property type="match status" value="1"/>
</dbReference>
<dbReference type="NCBIfam" id="NF009905">
    <property type="entry name" value="PRK13368.1"/>
    <property type="match status" value="1"/>
</dbReference>
<dbReference type="GO" id="GO:0016020">
    <property type="term" value="C:membrane"/>
    <property type="evidence" value="ECO:0007669"/>
    <property type="project" value="UniProtKB-SubCell"/>
</dbReference>
<dbReference type="NCBIfam" id="NF003952">
    <property type="entry name" value="PRK05450.1-5"/>
    <property type="match status" value="1"/>
</dbReference>
<reference evidence="6 7" key="1">
    <citation type="submission" date="2014-04" db="EMBL/GenBank/DDBJ databases">
        <title>Genome assembly of Hyalangium minutum DSM 14724.</title>
        <authorList>
            <person name="Sharma G."/>
            <person name="Subramanian S."/>
        </authorList>
    </citation>
    <scope>NUCLEOTIDE SEQUENCE [LARGE SCALE GENOMIC DNA]</scope>
    <source>
        <strain evidence="6 7">DSM 14724</strain>
    </source>
</reference>
<evidence type="ECO:0000313" key="6">
    <source>
        <dbReference type="EMBL" id="KFE71585.1"/>
    </source>
</evidence>
<proteinExistence type="inferred from homology"/>
<dbReference type="InterPro" id="IPR029044">
    <property type="entry name" value="Nucleotide-diphossugar_trans"/>
</dbReference>
<dbReference type="FunFam" id="3.90.550.10:FF:000011">
    <property type="entry name" value="3-deoxy-manno-octulosonate cytidylyltransferase"/>
    <property type="match status" value="1"/>
</dbReference>
<dbReference type="Gene3D" id="3.90.550.10">
    <property type="entry name" value="Spore Coat Polysaccharide Biosynthesis Protein SpsA, Chain A"/>
    <property type="match status" value="1"/>
</dbReference>
<dbReference type="GO" id="GO:0009103">
    <property type="term" value="P:lipopolysaccharide biosynthetic process"/>
    <property type="evidence" value="ECO:0007669"/>
    <property type="project" value="UniProtKB-UniRule"/>
</dbReference>
<evidence type="ECO:0000256" key="2">
    <source>
        <dbReference type="ARBA" id="ARBA00022679"/>
    </source>
</evidence>
<evidence type="ECO:0000256" key="1">
    <source>
        <dbReference type="ARBA" id="ARBA00004370"/>
    </source>
</evidence>
<comment type="caution">
    <text evidence="6">The sequence shown here is derived from an EMBL/GenBank/DDBJ whole genome shotgun (WGS) entry which is preliminary data.</text>
</comment>
<dbReference type="NCBIfam" id="TIGR00466">
    <property type="entry name" value="kdsB"/>
    <property type="match status" value="1"/>
</dbReference>
<sequence length="248" mass="27491">MAPPRVVAVIPARYGSTRFPGKPLALIAGKPMVEHVWRRCQESRAFLDVLVATDDDRIREVVERFGGRAVMTSPHCATGTDRVAEVARSRPEVDAWINVQGDEPLLDPQALQLLAGLFSNPQVEMGTLVRPLEAAEVPNPNVVKAVLAMNGDALYFSRAALPFIREAGHEGSVRRWAHIGLYGYRRDTLLRLATLPPTPLEEAEKLEQLRALEHGIRIRCGQVQWNTVAVDVPEDVARVEAVMRERGL</sequence>
<keyword evidence="2 5" id="KW-0808">Transferase</keyword>
<name>A0A085WV72_9BACT</name>
<evidence type="ECO:0000256" key="5">
    <source>
        <dbReference type="HAMAP-Rule" id="MF_00057"/>
    </source>
</evidence>
<dbReference type="UniPathway" id="UPA00358">
    <property type="reaction ID" value="UER00476"/>
</dbReference>
<dbReference type="InterPro" id="IPR004528">
    <property type="entry name" value="KdsB"/>
</dbReference>
<dbReference type="STRING" id="394096.DB31_3715"/>
<dbReference type="PANTHER" id="PTHR42866:SF2">
    <property type="entry name" value="3-DEOXY-MANNO-OCTULOSONATE CYTIDYLYLTRANSFERASE, MITOCHONDRIAL"/>
    <property type="match status" value="1"/>
</dbReference>
<protein>
    <recommendedName>
        <fullName evidence="5">3-deoxy-manno-octulosonate cytidylyltransferase</fullName>
        <ecNumber evidence="5">2.7.7.38</ecNumber>
    </recommendedName>
    <alternativeName>
        <fullName evidence="5">CMP-2-keto-3-deoxyoctulosonic acid synthase</fullName>
        <shortName evidence="5">CKS</shortName>
        <shortName evidence="5">CMP-KDO synthase</shortName>
    </alternativeName>
</protein>
<dbReference type="InterPro" id="IPR003329">
    <property type="entry name" value="Cytidylyl_trans"/>
</dbReference>
<dbReference type="GO" id="GO:0008690">
    <property type="term" value="F:3-deoxy-manno-octulosonate cytidylyltransferase activity"/>
    <property type="evidence" value="ECO:0007669"/>
    <property type="project" value="UniProtKB-UniRule"/>
</dbReference>
<dbReference type="GO" id="GO:0033468">
    <property type="term" value="P:CMP-keto-3-deoxy-D-manno-octulosonic acid biosynthetic process"/>
    <property type="evidence" value="ECO:0007669"/>
    <property type="project" value="UniProtKB-UniRule"/>
</dbReference>
<dbReference type="EC" id="2.7.7.38" evidence="5"/>
<dbReference type="Proteomes" id="UP000028725">
    <property type="component" value="Unassembled WGS sequence"/>
</dbReference>
<evidence type="ECO:0000313" key="7">
    <source>
        <dbReference type="Proteomes" id="UP000028725"/>
    </source>
</evidence>
<dbReference type="AlphaFoldDB" id="A0A085WV72"/>
<dbReference type="EMBL" id="JMCB01000002">
    <property type="protein sequence ID" value="KFE71585.1"/>
    <property type="molecule type" value="Genomic_DNA"/>
</dbReference>
<dbReference type="PANTHER" id="PTHR42866">
    <property type="entry name" value="3-DEOXY-MANNO-OCTULOSONATE CYTIDYLYLTRANSFERASE"/>
    <property type="match status" value="1"/>
</dbReference>
<keyword evidence="5" id="KW-0963">Cytoplasm</keyword>
<comment type="function">
    <text evidence="5">Activates KDO (a required 8-carbon sugar) for incorporation into bacterial lipopolysaccharide in Gram-negative bacteria.</text>
</comment>
<evidence type="ECO:0000256" key="3">
    <source>
        <dbReference type="ARBA" id="ARBA00022695"/>
    </source>
</evidence>
<comment type="catalytic activity">
    <reaction evidence="5">
        <text>3-deoxy-alpha-D-manno-oct-2-ulosonate + CTP = CMP-3-deoxy-beta-D-manno-octulosonate + diphosphate</text>
        <dbReference type="Rhea" id="RHEA:23448"/>
        <dbReference type="ChEBI" id="CHEBI:33019"/>
        <dbReference type="ChEBI" id="CHEBI:37563"/>
        <dbReference type="ChEBI" id="CHEBI:85986"/>
        <dbReference type="ChEBI" id="CHEBI:85987"/>
        <dbReference type="EC" id="2.7.7.38"/>
    </reaction>
</comment>
<keyword evidence="7" id="KW-1185">Reference proteome</keyword>
<dbReference type="NCBIfam" id="NF003950">
    <property type="entry name" value="PRK05450.1-3"/>
    <property type="match status" value="1"/>
</dbReference>
<evidence type="ECO:0000256" key="4">
    <source>
        <dbReference type="ARBA" id="ARBA00022985"/>
    </source>
</evidence>
<dbReference type="CDD" id="cd02517">
    <property type="entry name" value="CMP-KDO-Synthetase"/>
    <property type="match status" value="1"/>
</dbReference>
<dbReference type="PATRIC" id="fig|394096.3.peg.1362"/>
<dbReference type="HAMAP" id="MF_00057">
    <property type="entry name" value="KdsB"/>
    <property type="match status" value="1"/>
</dbReference>
<accession>A0A085WV72</accession>
<keyword evidence="4 5" id="KW-0448">Lipopolysaccharide biosynthesis</keyword>
<dbReference type="SUPFAM" id="SSF53448">
    <property type="entry name" value="Nucleotide-diphospho-sugar transferases"/>
    <property type="match status" value="1"/>
</dbReference>
<dbReference type="GO" id="GO:0005829">
    <property type="term" value="C:cytosol"/>
    <property type="evidence" value="ECO:0007669"/>
    <property type="project" value="TreeGrafter"/>
</dbReference>
<comment type="subcellular location">
    <subcellularLocation>
        <location evidence="5">Cytoplasm</location>
    </subcellularLocation>
    <subcellularLocation>
        <location evidence="1">Membrane</location>
    </subcellularLocation>
</comment>
<dbReference type="OrthoDB" id="9815559at2"/>
<keyword evidence="3 5" id="KW-0548">Nucleotidyltransferase</keyword>
<comment type="similarity">
    <text evidence="5">Belongs to the KdsB family.</text>
</comment>